<evidence type="ECO:0000256" key="2">
    <source>
        <dbReference type="SAM" id="MobiDB-lite"/>
    </source>
</evidence>
<name>A0AAV6TL77_9ARAC</name>
<feature type="compositionally biased region" description="Polar residues" evidence="2">
    <location>
        <begin position="92"/>
        <end position="101"/>
    </location>
</feature>
<evidence type="ECO:0000259" key="3">
    <source>
        <dbReference type="PROSITE" id="PS50157"/>
    </source>
</evidence>
<accession>A0AAV6TL77</accession>
<dbReference type="SMART" id="SM00355">
    <property type="entry name" value="ZnF_C2H2"/>
    <property type="match status" value="1"/>
</dbReference>
<dbReference type="GO" id="GO:0008270">
    <property type="term" value="F:zinc ion binding"/>
    <property type="evidence" value="ECO:0007669"/>
    <property type="project" value="UniProtKB-KW"/>
</dbReference>
<feature type="domain" description="C2H2-type" evidence="3">
    <location>
        <begin position="139"/>
        <end position="164"/>
    </location>
</feature>
<dbReference type="PROSITE" id="PS50157">
    <property type="entry name" value="ZINC_FINGER_C2H2_2"/>
    <property type="match status" value="1"/>
</dbReference>
<feature type="non-terminal residue" evidence="4">
    <location>
        <position position="164"/>
    </location>
</feature>
<dbReference type="InterPro" id="IPR036236">
    <property type="entry name" value="Znf_C2H2_sf"/>
</dbReference>
<keyword evidence="1" id="KW-0479">Metal-binding</keyword>
<evidence type="ECO:0000313" key="4">
    <source>
        <dbReference type="EMBL" id="KAG8172383.1"/>
    </source>
</evidence>
<dbReference type="Gene3D" id="3.30.160.60">
    <property type="entry name" value="Classic Zinc Finger"/>
    <property type="match status" value="1"/>
</dbReference>
<sequence length="164" mass="17853">MNCDDLFDEPWPLSPKSTVALDLDVYEDFRRSLVDVENEATPSNQKGSTYRDPNEYLAVPSTSKQSTIGLTYKIHTTRHPSMSTELAAGTTARGNGASSTSKELAAGTTVRENGAASTFNQLGAGSTSIQSTSSEKNSFTCDFCDKKFAHKKNLSRHIKSIHLK</sequence>
<gene>
    <name evidence="4" type="ORF">JTE90_018941</name>
</gene>
<dbReference type="InterPro" id="IPR013087">
    <property type="entry name" value="Znf_C2H2_type"/>
</dbReference>
<comment type="caution">
    <text evidence="4">The sequence shown here is derived from an EMBL/GenBank/DDBJ whole genome shotgun (WGS) entry which is preliminary data.</text>
</comment>
<proteinExistence type="predicted"/>
<dbReference type="PROSITE" id="PS00028">
    <property type="entry name" value="ZINC_FINGER_C2H2_1"/>
    <property type="match status" value="1"/>
</dbReference>
<keyword evidence="5" id="KW-1185">Reference proteome</keyword>
<feature type="region of interest" description="Disordered" evidence="2">
    <location>
        <begin position="79"/>
        <end position="101"/>
    </location>
</feature>
<reference evidence="4 5" key="1">
    <citation type="journal article" date="2022" name="Nat. Ecol. Evol.">
        <title>A masculinizing supergene underlies an exaggerated male reproductive morph in a spider.</title>
        <authorList>
            <person name="Hendrickx F."/>
            <person name="De Corte Z."/>
            <person name="Sonet G."/>
            <person name="Van Belleghem S.M."/>
            <person name="Kostlbacher S."/>
            <person name="Vangestel C."/>
        </authorList>
    </citation>
    <scope>NUCLEOTIDE SEQUENCE [LARGE SCALE GENOMIC DNA]</scope>
    <source>
        <strain evidence="4">W744_W776</strain>
    </source>
</reference>
<dbReference type="EMBL" id="JAFNEN010002772">
    <property type="protein sequence ID" value="KAG8172383.1"/>
    <property type="molecule type" value="Genomic_DNA"/>
</dbReference>
<protein>
    <recommendedName>
        <fullName evidence="3">C2H2-type domain-containing protein</fullName>
    </recommendedName>
</protein>
<evidence type="ECO:0000256" key="1">
    <source>
        <dbReference type="PROSITE-ProRule" id="PRU00042"/>
    </source>
</evidence>
<dbReference type="Proteomes" id="UP000827092">
    <property type="component" value="Unassembled WGS sequence"/>
</dbReference>
<keyword evidence="1" id="KW-0862">Zinc</keyword>
<dbReference type="AlphaFoldDB" id="A0AAV6TL77"/>
<evidence type="ECO:0000313" key="5">
    <source>
        <dbReference type="Proteomes" id="UP000827092"/>
    </source>
</evidence>
<keyword evidence="1" id="KW-0863">Zinc-finger</keyword>
<organism evidence="4 5">
    <name type="scientific">Oedothorax gibbosus</name>
    <dbReference type="NCBI Taxonomy" id="931172"/>
    <lineage>
        <taxon>Eukaryota</taxon>
        <taxon>Metazoa</taxon>
        <taxon>Ecdysozoa</taxon>
        <taxon>Arthropoda</taxon>
        <taxon>Chelicerata</taxon>
        <taxon>Arachnida</taxon>
        <taxon>Araneae</taxon>
        <taxon>Araneomorphae</taxon>
        <taxon>Entelegynae</taxon>
        <taxon>Araneoidea</taxon>
        <taxon>Linyphiidae</taxon>
        <taxon>Erigoninae</taxon>
        <taxon>Oedothorax</taxon>
    </lineage>
</organism>
<dbReference type="SUPFAM" id="SSF57667">
    <property type="entry name" value="beta-beta-alpha zinc fingers"/>
    <property type="match status" value="1"/>
</dbReference>